<organism evidence="1 2">
    <name type="scientific">Bombilactobacillus mellifer</name>
    <dbReference type="NCBI Taxonomy" id="1218492"/>
    <lineage>
        <taxon>Bacteria</taxon>
        <taxon>Bacillati</taxon>
        <taxon>Bacillota</taxon>
        <taxon>Bacilli</taxon>
        <taxon>Lactobacillales</taxon>
        <taxon>Lactobacillaceae</taxon>
        <taxon>Bombilactobacillus</taxon>
    </lineage>
</organism>
<dbReference type="EMBL" id="JXJQ01000008">
    <property type="protein sequence ID" value="KJY62017.1"/>
    <property type="molecule type" value="Genomic_DNA"/>
</dbReference>
<evidence type="ECO:0000313" key="2">
    <source>
        <dbReference type="Proteomes" id="UP000033558"/>
    </source>
</evidence>
<sequence>MTARITSEYLLQRLRELLDQKPVRSLSVSDFTQQTVVSRSTVYRYFPGGMLDLYQTLFLHLSLNLKQHEIDNWSRLVQHCVHYVDCHRLRSLNFYQLAHCEFPRQFWLNEVESILINFFQIIPQKALVSRILEKNPYELDFIAGGLLYHWDAWFENNLVTDPQIVIQKLIHGYQYINYQLQNETIQL</sequence>
<dbReference type="Proteomes" id="UP000033558">
    <property type="component" value="Unassembled WGS sequence"/>
</dbReference>
<dbReference type="PATRIC" id="fig|1218492.5.peg.1219"/>
<reference evidence="1 2" key="1">
    <citation type="submission" date="2015-01" db="EMBL/GenBank/DDBJ databases">
        <title>Comparative genomics of the lactic acid bacteria isolated from the honey bee gut.</title>
        <authorList>
            <person name="Ellegaard K.M."/>
            <person name="Tamarit D."/>
            <person name="Javelind E."/>
            <person name="Olofsson T."/>
            <person name="Andersson S.G."/>
            <person name="Vasquez A."/>
        </authorList>
    </citation>
    <scope>NUCLEOTIDE SEQUENCE [LARGE SCALE GENOMIC DNA]</scope>
    <source>
        <strain evidence="1 2">Bin4</strain>
    </source>
</reference>
<dbReference type="RefSeq" id="WP_046316851.1">
    <property type="nucleotide sequence ID" value="NZ_JAMBJK010000020.1"/>
</dbReference>
<accession>A0A0F4LTC9</accession>
<dbReference type="OrthoDB" id="2300025at2"/>
<dbReference type="STRING" id="1218492.JG30_10760"/>
<gene>
    <name evidence="1" type="ORF">JG30_10760</name>
</gene>
<name>A0A0F4LTC9_9LACO</name>
<dbReference type="SUPFAM" id="SSF46689">
    <property type="entry name" value="Homeodomain-like"/>
    <property type="match status" value="1"/>
</dbReference>
<evidence type="ECO:0008006" key="3">
    <source>
        <dbReference type="Google" id="ProtNLM"/>
    </source>
</evidence>
<evidence type="ECO:0000313" key="1">
    <source>
        <dbReference type="EMBL" id="KJY62017.1"/>
    </source>
</evidence>
<dbReference type="Gene3D" id="1.10.357.10">
    <property type="entry name" value="Tetracycline Repressor, domain 2"/>
    <property type="match status" value="1"/>
</dbReference>
<comment type="caution">
    <text evidence="1">The sequence shown here is derived from an EMBL/GenBank/DDBJ whole genome shotgun (WGS) entry which is preliminary data.</text>
</comment>
<dbReference type="InterPro" id="IPR009057">
    <property type="entry name" value="Homeodomain-like_sf"/>
</dbReference>
<keyword evidence="2" id="KW-1185">Reference proteome</keyword>
<dbReference type="AlphaFoldDB" id="A0A0F4LTC9"/>
<dbReference type="HOGENOM" id="CLU_1445986_0_0_9"/>
<protein>
    <recommendedName>
        <fullName evidence="3">HTH tetR-type domain-containing protein</fullName>
    </recommendedName>
</protein>
<proteinExistence type="predicted"/>